<dbReference type="AlphaFoldDB" id="A0A062V7B7"/>
<feature type="transmembrane region" description="Helical" evidence="1">
    <location>
        <begin position="68"/>
        <end position="86"/>
    </location>
</feature>
<dbReference type="RefSeq" id="WP_048091779.1">
    <property type="nucleotide sequence ID" value="NZ_JMIY01000005.1"/>
</dbReference>
<gene>
    <name evidence="3" type="ORF">ANME2D_02415</name>
</gene>
<dbReference type="EMBL" id="JMIY01000005">
    <property type="protein sequence ID" value="KCZ71679.1"/>
    <property type="molecule type" value="Genomic_DNA"/>
</dbReference>
<evidence type="ECO:0000313" key="4">
    <source>
        <dbReference type="Proteomes" id="UP000027153"/>
    </source>
</evidence>
<name>A0A062V7B7_9EURY</name>
<proteinExistence type="predicted"/>
<dbReference type="Pfam" id="PF20501">
    <property type="entry name" value="MbhE"/>
    <property type="match status" value="1"/>
</dbReference>
<dbReference type="Proteomes" id="UP000027153">
    <property type="component" value="Unassembled WGS sequence"/>
</dbReference>
<evidence type="ECO:0000259" key="2">
    <source>
        <dbReference type="Pfam" id="PF20501"/>
    </source>
</evidence>
<sequence>MRRYLAILSCALFFAILAYGVPDLPDLGDPDAPANKHVAQRYIEGSYTESGVPNIVTAVLANYRGYDTLGETAVIFTAGITVMLLIRRKWN</sequence>
<reference evidence="3 4" key="1">
    <citation type="journal article" date="2013" name="Nature">
        <title>Anaerobic oxidation of methane coupled to nitrate reduction in a novel archaeal lineage.</title>
        <authorList>
            <person name="Haroon M.F."/>
            <person name="Hu S."/>
            <person name="Shi Y."/>
            <person name="Imelfort M."/>
            <person name="Keller J."/>
            <person name="Hugenholtz P."/>
            <person name="Yuan Z."/>
            <person name="Tyson G.W."/>
        </authorList>
    </citation>
    <scope>NUCLEOTIDE SEQUENCE [LARGE SCALE GENOMIC DNA]</scope>
    <source>
        <strain evidence="3 4">ANME-2d</strain>
    </source>
</reference>
<comment type="caution">
    <text evidence="3">The sequence shown here is derived from an EMBL/GenBank/DDBJ whole genome shotgun (WGS) entry which is preliminary data.</text>
</comment>
<evidence type="ECO:0000256" key="1">
    <source>
        <dbReference type="SAM" id="Phobius"/>
    </source>
</evidence>
<accession>A0A062V7B7</accession>
<keyword evidence="1" id="KW-0472">Membrane</keyword>
<dbReference type="InterPro" id="IPR046806">
    <property type="entry name" value="MrpA_C/MbhE"/>
</dbReference>
<keyword evidence="1" id="KW-1133">Transmembrane helix</keyword>
<organism evidence="3 4">
    <name type="scientific">Candidatus Methanoperedens nitratireducens</name>
    <dbReference type="NCBI Taxonomy" id="1392998"/>
    <lineage>
        <taxon>Archaea</taxon>
        <taxon>Methanobacteriati</taxon>
        <taxon>Methanobacteriota</taxon>
        <taxon>Stenosarchaea group</taxon>
        <taxon>Methanomicrobia</taxon>
        <taxon>Methanosarcinales</taxon>
        <taxon>ANME-2 cluster</taxon>
        <taxon>Candidatus Methanoperedentaceae</taxon>
        <taxon>Candidatus Methanoperedens</taxon>
    </lineage>
</organism>
<keyword evidence="1" id="KW-0812">Transmembrane</keyword>
<evidence type="ECO:0000313" key="3">
    <source>
        <dbReference type="EMBL" id="KCZ71679.1"/>
    </source>
</evidence>
<keyword evidence="4" id="KW-1185">Reference proteome</keyword>
<protein>
    <recommendedName>
        <fullName evidence="2">MrpA C-terminal/MbhE domain-containing protein</fullName>
    </recommendedName>
</protein>
<feature type="domain" description="MrpA C-terminal/MbhE" evidence="2">
    <location>
        <begin position="32"/>
        <end position="88"/>
    </location>
</feature>
<dbReference type="OrthoDB" id="371891at2157"/>